<dbReference type="RefSeq" id="WP_092455089.1">
    <property type="nucleotide sequence ID" value="NZ_FOJI01000011.1"/>
</dbReference>
<keyword evidence="1" id="KW-0472">Membrane</keyword>
<feature type="transmembrane region" description="Helical" evidence="1">
    <location>
        <begin position="16"/>
        <end position="38"/>
    </location>
</feature>
<proteinExistence type="predicted"/>
<dbReference type="OrthoDB" id="2085384at2"/>
<evidence type="ECO:0000313" key="2">
    <source>
        <dbReference type="EMBL" id="SEW34472.1"/>
    </source>
</evidence>
<evidence type="ECO:0000313" key="3">
    <source>
        <dbReference type="Proteomes" id="UP000199701"/>
    </source>
</evidence>
<dbReference type="EMBL" id="FOJI01000011">
    <property type="protein sequence ID" value="SEW34472.1"/>
    <property type="molecule type" value="Genomic_DNA"/>
</dbReference>
<keyword evidence="3" id="KW-1185">Reference proteome</keyword>
<reference evidence="2 3" key="1">
    <citation type="submission" date="2016-10" db="EMBL/GenBank/DDBJ databases">
        <authorList>
            <person name="de Groot N.N."/>
        </authorList>
    </citation>
    <scope>NUCLEOTIDE SEQUENCE [LARGE SCALE GENOMIC DNA]</scope>
    <source>
        <strain evidence="2 3">DSM 9179</strain>
    </source>
</reference>
<dbReference type="InterPro" id="IPR026369">
    <property type="entry name" value="CxxC_20_CxxC"/>
</dbReference>
<feature type="transmembrane region" description="Helical" evidence="1">
    <location>
        <begin position="44"/>
        <end position="61"/>
    </location>
</feature>
<sequence>MQKCKKCNDKLGYKNIFWTLLFGYAPIICESCGCTYYVRFSTRIIYACLIALPPLLMNHLFNALNFANRSDALVCYLIWVVFVILVMPFGARYYTKDDGKVGE</sequence>
<accession>A0A1I0R1W9</accession>
<organism evidence="2 3">
    <name type="scientific">[Clostridium] fimetarium</name>
    <dbReference type="NCBI Taxonomy" id="99656"/>
    <lineage>
        <taxon>Bacteria</taxon>
        <taxon>Bacillati</taxon>
        <taxon>Bacillota</taxon>
        <taxon>Clostridia</taxon>
        <taxon>Lachnospirales</taxon>
        <taxon>Lachnospiraceae</taxon>
    </lineage>
</organism>
<dbReference type="STRING" id="99656.SAMN05421659_11169"/>
<keyword evidence="1" id="KW-1133">Transmembrane helix</keyword>
<dbReference type="AlphaFoldDB" id="A0A1I0R1W9"/>
<gene>
    <name evidence="2" type="ORF">SAMN05421659_11169</name>
</gene>
<feature type="transmembrane region" description="Helical" evidence="1">
    <location>
        <begin position="73"/>
        <end position="94"/>
    </location>
</feature>
<name>A0A1I0R1W9_9FIRM</name>
<protein>
    <submittedName>
        <fullName evidence="2">Cxxc_20_cxxc protein</fullName>
    </submittedName>
</protein>
<dbReference type="Proteomes" id="UP000199701">
    <property type="component" value="Unassembled WGS sequence"/>
</dbReference>
<dbReference type="NCBIfam" id="TIGR04104">
    <property type="entry name" value="cxxc_20_cxxc"/>
    <property type="match status" value="1"/>
</dbReference>
<evidence type="ECO:0000256" key="1">
    <source>
        <dbReference type="SAM" id="Phobius"/>
    </source>
</evidence>
<keyword evidence="1" id="KW-0812">Transmembrane</keyword>